<evidence type="ECO:0000259" key="1">
    <source>
        <dbReference type="SMART" id="SM00507"/>
    </source>
</evidence>
<evidence type="ECO:0000313" key="2">
    <source>
        <dbReference type="EMBL" id="MFC5495278.1"/>
    </source>
</evidence>
<protein>
    <submittedName>
        <fullName evidence="2">HNH endonuclease</fullName>
    </submittedName>
</protein>
<name>A0ABW0N7P5_9ACTN</name>
<reference evidence="3" key="1">
    <citation type="journal article" date="2019" name="Int. J. Syst. Evol. Microbiol.">
        <title>The Global Catalogue of Microorganisms (GCM) 10K type strain sequencing project: providing services to taxonomists for standard genome sequencing and annotation.</title>
        <authorList>
            <consortium name="The Broad Institute Genomics Platform"/>
            <consortium name="The Broad Institute Genome Sequencing Center for Infectious Disease"/>
            <person name="Wu L."/>
            <person name="Ma J."/>
        </authorList>
    </citation>
    <scope>NUCLEOTIDE SEQUENCE [LARGE SCALE GENOMIC DNA]</scope>
    <source>
        <strain evidence="3">KACC 13778</strain>
    </source>
</reference>
<feature type="domain" description="HNH nuclease" evidence="1">
    <location>
        <begin position="304"/>
        <end position="354"/>
    </location>
</feature>
<keyword evidence="3" id="KW-1185">Reference proteome</keyword>
<dbReference type="GO" id="GO:0004519">
    <property type="term" value="F:endonuclease activity"/>
    <property type="evidence" value="ECO:0007669"/>
    <property type="project" value="UniProtKB-KW"/>
</dbReference>
<evidence type="ECO:0000313" key="3">
    <source>
        <dbReference type="Proteomes" id="UP001595956"/>
    </source>
</evidence>
<dbReference type="SMART" id="SM00507">
    <property type="entry name" value="HNHc"/>
    <property type="match status" value="1"/>
</dbReference>
<dbReference type="EMBL" id="JBHSMD010000006">
    <property type="protein sequence ID" value="MFC5495278.1"/>
    <property type="molecule type" value="Genomic_DNA"/>
</dbReference>
<dbReference type="RefSeq" id="WP_345173440.1">
    <property type="nucleotide sequence ID" value="NZ_BAABFQ010000005.1"/>
</dbReference>
<organism evidence="2 3">
    <name type="scientific">Nocardioides caricicola</name>
    <dbReference type="NCBI Taxonomy" id="634770"/>
    <lineage>
        <taxon>Bacteria</taxon>
        <taxon>Bacillati</taxon>
        <taxon>Actinomycetota</taxon>
        <taxon>Actinomycetes</taxon>
        <taxon>Propionibacteriales</taxon>
        <taxon>Nocardioidaceae</taxon>
        <taxon>Nocardioides</taxon>
    </lineage>
</organism>
<keyword evidence="2" id="KW-0540">Nuclease</keyword>
<gene>
    <name evidence="2" type="ORF">ACFPKY_19355</name>
</gene>
<keyword evidence="2" id="KW-0255">Endonuclease</keyword>
<dbReference type="Proteomes" id="UP001595956">
    <property type="component" value="Unassembled WGS sequence"/>
</dbReference>
<proteinExistence type="predicted"/>
<comment type="caution">
    <text evidence="2">The sequence shown here is derived from an EMBL/GenBank/DDBJ whole genome shotgun (WGS) entry which is preliminary data.</text>
</comment>
<sequence>MTTTSTLTREQVLKAARNRHEAAVKAEIDKLQLAVEWAELNPGDVVDETRSWEERDLEVAGDGAPTVAEFSIAEFSLAVGMSTDAGRVYIGDAVELCHRLPRLWARMMDAEVPVWKARKLAQQTKSLPVDAAAFVDRALAPVLQSCSFAQIERTVEAARAEFDPVVAEERRVAAAEKRHLTLYWNHLTCDGQVPVAGLLDIADAVALDETLTAKAATLDPALPIDVRRSIAAGMLGGGNEREVVIYAHVQADQTMVEVENTRTVVTPEQIQEWCEAAGTKVTVKPVIDLNENLTTDSYAPTERQQEQAVLTFPQCVFPDCTRRSRCADLDHIEEWPWGNTDSWNLAPLCRGHHRYKTFTAWTYERIGPRTFAWTSPTGQIYVVTTDRHIR</sequence>
<dbReference type="CDD" id="cd00085">
    <property type="entry name" value="HNHc"/>
    <property type="match status" value="1"/>
</dbReference>
<accession>A0ABW0N7P5</accession>
<keyword evidence="2" id="KW-0378">Hydrolase</keyword>
<dbReference type="InterPro" id="IPR003615">
    <property type="entry name" value="HNH_nuc"/>
</dbReference>